<feature type="chain" id="PRO_5047538489" evidence="1">
    <location>
        <begin position="31"/>
        <end position="281"/>
    </location>
</feature>
<reference evidence="3 4" key="1">
    <citation type="submission" date="2024-09" db="EMBL/GenBank/DDBJ databases">
        <authorList>
            <person name="Sun Q."/>
            <person name="Mori K."/>
        </authorList>
    </citation>
    <scope>NUCLEOTIDE SEQUENCE [LARGE SCALE GENOMIC DNA]</scope>
    <source>
        <strain evidence="3 4">CICC 11035S</strain>
    </source>
</reference>
<keyword evidence="1" id="KW-0732">Signal</keyword>
<evidence type="ECO:0000313" key="3">
    <source>
        <dbReference type="EMBL" id="MFC0684048.1"/>
    </source>
</evidence>
<dbReference type="PROSITE" id="PS51318">
    <property type="entry name" value="TAT"/>
    <property type="match status" value="1"/>
</dbReference>
<protein>
    <submittedName>
        <fullName evidence="3">Sugar phosphate isomerase/epimerase family protein</fullName>
    </submittedName>
</protein>
<dbReference type="PANTHER" id="PTHR12110:SF41">
    <property type="entry name" value="INOSOSE DEHYDRATASE"/>
    <property type="match status" value="1"/>
</dbReference>
<feature type="signal peptide" evidence="1">
    <location>
        <begin position="1"/>
        <end position="30"/>
    </location>
</feature>
<dbReference type="RefSeq" id="WP_267218344.1">
    <property type="nucleotide sequence ID" value="NZ_JAPCWC010000001.1"/>
</dbReference>
<feature type="domain" description="Xylose isomerase-like TIM barrel" evidence="2">
    <location>
        <begin position="57"/>
        <end position="244"/>
    </location>
</feature>
<dbReference type="Gene3D" id="3.20.20.150">
    <property type="entry name" value="Divalent-metal-dependent TIM barrel enzymes"/>
    <property type="match status" value="1"/>
</dbReference>
<sequence length="281" mass="30907">MIMNRRSLMLGAGGLAALASQPLLSSLASAAQIKKVGLQLYTVRELFAADPVATLESVARIGYREVEYGGGGYDAMDHTLLRKTMDRLGLTSPSIHVGYDALLNTFDESVAMARTLGADTIVLPYMVDKYRNAEAWEAALVNINRFGEKLKAAGLGFAYHNHDFEFTVKPDGVSLYERMLKACNPAFVRFELDIYWAVHAGEDPLALIRRLAGRIYAYHVKDMRADRSMTAVGAGTIDFAGIFKLNGLAGARHFYVENDQAPAPFLPDITKSFQTLSALRF</sequence>
<name>A0ABV6S482_9SPHN</name>
<evidence type="ECO:0000313" key="4">
    <source>
        <dbReference type="Proteomes" id="UP001589858"/>
    </source>
</evidence>
<dbReference type="GO" id="GO:0016853">
    <property type="term" value="F:isomerase activity"/>
    <property type="evidence" value="ECO:0007669"/>
    <property type="project" value="UniProtKB-KW"/>
</dbReference>
<dbReference type="InterPro" id="IPR050312">
    <property type="entry name" value="IolE/XylAMocC-like"/>
</dbReference>
<dbReference type="PANTHER" id="PTHR12110">
    <property type="entry name" value="HYDROXYPYRUVATE ISOMERASE"/>
    <property type="match status" value="1"/>
</dbReference>
<dbReference type="EMBL" id="JBHLTM010000026">
    <property type="protein sequence ID" value="MFC0684048.1"/>
    <property type="molecule type" value="Genomic_DNA"/>
</dbReference>
<dbReference type="Proteomes" id="UP001589858">
    <property type="component" value="Unassembled WGS sequence"/>
</dbReference>
<dbReference type="InterPro" id="IPR036237">
    <property type="entry name" value="Xyl_isomerase-like_sf"/>
</dbReference>
<evidence type="ECO:0000256" key="1">
    <source>
        <dbReference type="SAM" id="SignalP"/>
    </source>
</evidence>
<keyword evidence="4" id="KW-1185">Reference proteome</keyword>
<dbReference type="Pfam" id="PF01261">
    <property type="entry name" value="AP_endonuc_2"/>
    <property type="match status" value="1"/>
</dbReference>
<gene>
    <name evidence="3" type="ORF">ACFFF8_05540</name>
</gene>
<proteinExistence type="predicted"/>
<accession>A0ABV6S482</accession>
<evidence type="ECO:0000259" key="2">
    <source>
        <dbReference type="Pfam" id="PF01261"/>
    </source>
</evidence>
<dbReference type="InterPro" id="IPR013022">
    <property type="entry name" value="Xyl_isomerase-like_TIM-brl"/>
</dbReference>
<organism evidence="3 4">
    <name type="scientific">Novosphingobium clariflavum</name>
    <dbReference type="NCBI Taxonomy" id="2029884"/>
    <lineage>
        <taxon>Bacteria</taxon>
        <taxon>Pseudomonadati</taxon>
        <taxon>Pseudomonadota</taxon>
        <taxon>Alphaproteobacteria</taxon>
        <taxon>Sphingomonadales</taxon>
        <taxon>Sphingomonadaceae</taxon>
        <taxon>Novosphingobium</taxon>
    </lineage>
</organism>
<dbReference type="InterPro" id="IPR006311">
    <property type="entry name" value="TAT_signal"/>
</dbReference>
<dbReference type="SUPFAM" id="SSF51658">
    <property type="entry name" value="Xylose isomerase-like"/>
    <property type="match status" value="1"/>
</dbReference>
<keyword evidence="3" id="KW-0413">Isomerase</keyword>
<comment type="caution">
    <text evidence="3">The sequence shown here is derived from an EMBL/GenBank/DDBJ whole genome shotgun (WGS) entry which is preliminary data.</text>
</comment>